<name>A0A841RSD3_9BACI</name>
<gene>
    <name evidence="3" type="primary">murQ</name>
    <name evidence="5" type="ORF">GGQ92_002673</name>
</gene>
<dbReference type="GO" id="GO:0016835">
    <property type="term" value="F:carbon-oxygen lyase activity"/>
    <property type="evidence" value="ECO:0007669"/>
    <property type="project" value="UniProtKB-UniRule"/>
</dbReference>
<dbReference type="NCBIfam" id="TIGR00274">
    <property type="entry name" value="N-acetylmuramic acid 6-phosphate etherase"/>
    <property type="match status" value="1"/>
</dbReference>
<dbReference type="GO" id="GO:0009254">
    <property type="term" value="P:peptidoglycan turnover"/>
    <property type="evidence" value="ECO:0007669"/>
    <property type="project" value="TreeGrafter"/>
</dbReference>
<evidence type="ECO:0000313" key="6">
    <source>
        <dbReference type="Proteomes" id="UP000572212"/>
    </source>
</evidence>
<feature type="domain" description="SIS" evidence="4">
    <location>
        <begin position="53"/>
        <end position="216"/>
    </location>
</feature>
<keyword evidence="2 3" id="KW-0119">Carbohydrate metabolism</keyword>
<evidence type="ECO:0000256" key="2">
    <source>
        <dbReference type="ARBA" id="ARBA00023277"/>
    </source>
</evidence>
<dbReference type="EC" id="4.2.1.126" evidence="3"/>
<dbReference type="Proteomes" id="UP000572212">
    <property type="component" value="Unassembled WGS sequence"/>
</dbReference>
<dbReference type="Pfam" id="PF22645">
    <property type="entry name" value="GKRP_SIS_N"/>
    <property type="match status" value="1"/>
</dbReference>
<dbReference type="InterPro" id="IPR040190">
    <property type="entry name" value="MURQ/GCKR"/>
</dbReference>
<dbReference type="GO" id="GO:0097173">
    <property type="term" value="P:N-acetylmuramic acid catabolic process"/>
    <property type="evidence" value="ECO:0007669"/>
    <property type="project" value="UniProtKB-UniPathway"/>
</dbReference>
<dbReference type="SUPFAM" id="SSF53697">
    <property type="entry name" value="SIS domain"/>
    <property type="match status" value="1"/>
</dbReference>
<evidence type="ECO:0000259" key="4">
    <source>
        <dbReference type="PROSITE" id="PS51464"/>
    </source>
</evidence>
<dbReference type="Gene3D" id="3.40.50.10490">
    <property type="entry name" value="Glucose-6-phosphate isomerase like protein, domain 1"/>
    <property type="match status" value="1"/>
</dbReference>
<dbReference type="FunFam" id="3.40.50.10490:FF:000014">
    <property type="entry name" value="N-acetylmuramic acid 6-phosphate etherase"/>
    <property type="match status" value="1"/>
</dbReference>
<evidence type="ECO:0000313" key="5">
    <source>
        <dbReference type="EMBL" id="MBB6513854.1"/>
    </source>
</evidence>
<dbReference type="UniPathway" id="UPA00342"/>
<dbReference type="InterPro" id="IPR001347">
    <property type="entry name" value="SIS_dom"/>
</dbReference>
<dbReference type="CDD" id="cd14273">
    <property type="entry name" value="UBA_TAP-C_like"/>
    <property type="match status" value="1"/>
</dbReference>
<dbReference type="GO" id="GO:0016803">
    <property type="term" value="F:ether hydrolase activity"/>
    <property type="evidence" value="ECO:0007669"/>
    <property type="project" value="TreeGrafter"/>
</dbReference>
<sequence>MSNPSTEAKNVQSEKIDELSSLEIINIMNLEDKIVIDAIHKVQTEIATAVDLIIARWKKGGRVFIAGAGTSGRIGILDAVELEPTFSVEPKRWIGLIAGGKEAMWRTLEQHEDNANEVVEELKQYNFNEKDTIIAISASGSTPYSVSALTYGKEKNAATISISCNQNTISTSISDIGIELLTGPEIIRGSTRLKAGTAQKMVMNMISTGVMIRLGKVYHNEMVDMKIINKKLRNRAKVMLMELSNINEQKADYLLKLTDNQLKPALFMAITDSTLNEANHYLTAADGHLKNALKRYY</sequence>
<keyword evidence="1 3" id="KW-0456">Lyase</keyword>
<dbReference type="InterPro" id="IPR046348">
    <property type="entry name" value="SIS_dom_sf"/>
</dbReference>
<comment type="miscellaneous">
    <text evidence="3">A lyase-type mechanism (elimination/hydration) is suggested for the cleavage of the lactyl ether bond of MurNAc 6-phosphate, with the formation of an alpha,beta-unsaturated aldehyde intermediate with (E)-stereochemistry, followed by the syn addition of water to give product.</text>
</comment>
<dbReference type="PANTHER" id="PTHR10088">
    <property type="entry name" value="GLUCOKINASE REGULATORY PROTEIN"/>
    <property type="match status" value="1"/>
</dbReference>
<evidence type="ECO:0000256" key="1">
    <source>
        <dbReference type="ARBA" id="ARBA00023239"/>
    </source>
</evidence>
<protein>
    <recommendedName>
        <fullName evidence="3">N-acetylmuramic acid 6-phosphate etherase</fullName>
        <shortName evidence="3">MurNAc-6-P etherase</shortName>
        <ecNumber evidence="3">4.2.1.126</ecNumber>
    </recommendedName>
    <alternativeName>
        <fullName evidence="3">N-acetylmuramic acid 6-phosphate hydrolase</fullName>
    </alternativeName>
    <alternativeName>
        <fullName evidence="3">N-acetylmuramic acid 6-phosphate lyase</fullName>
    </alternativeName>
</protein>
<dbReference type="EMBL" id="JACHON010000017">
    <property type="protein sequence ID" value="MBB6513854.1"/>
    <property type="molecule type" value="Genomic_DNA"/>
</dbReference>
<comment type="caution">
    <text evidence="5">The sequence shown here is derived from an EMBL/GenBank/DDBJ whole genome shotgun (WGS) entry which is preliminary data.</text>
</comment>
<feature type="active site" evidence="3">
    <location>
        <position position="112"/>
    </location>
</feature>
<dbReference type="Pfam" id="PF14555">
    <property type="entry name" value="UBA_4"/>
    <property type="match status" value="1"/>
</dbReference>
<feature type="active site" description="Proton donor" evidence="3">
    <location>
        <position position="81"/>
    </location>
</feature>
<dbReference type="RefSeq" id="WP_184249769.1">
    <property type="nucleotide sequence ID" value="NZ_BAAACU010000015.1"/>
</dbReference>
<comment type="similarity">
    <text evidence="3">Belongs to the GCKR-like family. MurNAc-6-P etherase subfamily.</text>
</comment>
<keyword evidence="6" id="KW-1185">Reference proteome</keyword>
<dbReference type="CDD" id="cd05007">
    <property type="entry name" value="SIS_Etherase"/>
    <property type="match status" value="1"/>
</dbReference>
<dbReference type="AlphaFoldDB" id="A0A841RSD3"/>
<comment type="pathway">
    <text evidence="3">Amino-sugar metabolism; N-acetylmuramate degradation.</text>
</comment>
<dbReference type="GO" id="GO:0046348">
    <property type="term" value="P:amino sugar catabolic process"/>
    <property type="evidence" value="ECO:0007669"/>
    <property type="project" value="InterPro"/>
</dbReference>
<proteinExistence type="inferred from homology"/>
<dbReference type="GO" id="GO:0097367">
    <property type="term" value="F:carbohydrate derivative binding"/>
    <property type="evidence" value="ECO:0007669"/>
    <property type="project" value="InterPro"/>
</dbReference>
<reference evidence="5 6" key="1">
    <citation type="submission" date="2020-08" db="EMBL/GenBank/DDBJ databases">
        <title>Genomic Encyclopedia of Type Strains, Phase IV (KMG-IV): sequencing the most valuable type-strain genomes for metagenomic binning, comparative biology and taxonomic classification.</title>
        <authorList>
            <person name="Goeker M."/>
        </authorList>
    </citation>
    <scope>NUCLEOTIDE SEQUENCE [LARGE SCALE GENOMIC DNA]</scope>
    <source>
        <strain evidence="5 6">DSM 11805</strain>
    </source>
</reference>
<dbReference type="HAMAP" id="MF_00068">
    <property type="entry name" value="MurQ"/>
    <property type="match status" value="1"/>
</dbReference>
<evidence type="ECO:0000256" key="3">
    <source>
        <dbReference type="HAMAP-Rule" id="MF_00068"/>
    </source>
</evidence>
<dbReference type="InterPro" id="IPR005488">
    <property type="entry name" value="Etherase_MurQ"/>
</dbReference>
<dbReference type="Gene3D" id="1.10.8.1080">
    <property type="match status" value="1"/>
</dbReference>
<dbReference type="PANTHER" id="PTHR10088:SF4">
    <property type="entry name" value="GLUCOKINASE REGULATORY PROTEIN"/>
    <property type="match status" value="1"/>
</dbReference>
<comment type="catalytic activity">
    <reaction evidence="3">
        <text>N-acetyl-D-muramate 6-phosphate + H2O = N-acetyl-D-glucosamine 6-phosphate + (R)-lactate</text>
        <dbReference type="Rhea" id="RHEA:26410"/>
        <dbReference type="ChEBI" id="CHEBI:15377"/>
        <dbReference type="ChEBI" id="CHEBI:16004"/>
        <dbReference type="ChEBI" id="CHEBI:57513"/>
        <dbReference type="ChEBI" id="CHEBI:58722"/>
        <dbReference type="EC" id="4.2.1.126"/>
    </reaction>
</comment>
<dbReference type="NCBIfam" id="NF009222">
    <property type="entry name" value="PRK12570.1"/>
    <property type="match status" value="1"/>
</dbReference>
<comment type="function">
    <text evidence="3">Specifically catalyzes the cleavage of the D-lactyl ether substituent of MurNAc 6-phosphate, producing GlcNAc 6-phosphate and D-lactate.</text>
</comment>
<dbReference type="PROSITE" id="PS51464">
    <property type="entry name" value="SIS"/>
    <property type="match status" value="1"/>
</dbReference>
<comment type="subunit">
    <text evidence="3">Homodimer.</text>
</comment>
<organism evidence="5 6">
    <name type="scientific">Gracilibacillus halotolerans</name>
    <dbReference type="NCBI Taxonomy" id="74386"/>
    <lineage>
        <taxon>Bacteria</taxon>
        <taxon>Bacillati</taxon>
        <taxon>Bacillota</taxon>
        <taxon>Bacilli</taxon>
        <taxon>Bacillales</taxon>
        <taxon>Bacillaceae</taxon>
        <taxon>Gracilibacillus</taxon>
    </lineage>
</organism>
<accession>A0A841RSD3</accession>
<dbReference type="NCBIfam" id="NF003915">
    <property type="entry name" value="PRK05441.1"/>
    <property type="match status" value="1"/>
</dbReference>